<dbReference type="Gene3D" id="3.30.1390.30">
    <property type="entry name" value="Penicillin-binding protein 2a, domain 3"/>
    <property type="match status" value="1"/>
</dbReference>
<evidence type="ECO:0000256" key="6">
    <source>
        <dbReference type="ARBA" id="ARBA00022692"/>
    </source>
</evidence>
<dbReference type="GO" id="GO:0006508">
    <property type="term" value="P:proteolysis"/>
    <property type="evidence" value="ECO:0007669"/>
    <property type="project" value="UniProtKB-KW"/>
</dbReference>
<keyword evidence="4" id="KW-0997">Cell inner membrane</keyword>
<keyword evidence="7" id="KW-0378">Hydrolase</keyword>
<dbReference type="GO" id="GO:0008360">
    <property type="term" value="P:regulation of cell shape"/>
    <property type="evidence" value="ECO:0007669"/>
    <property type="project" value="UniProtKB-KW"/>
</dbReference>
<evidence type="ECO:0000256" key="10">
    <source>
        <dbReference type="ARBA" id="ARBA00022989"/>
    </source>
</evidence>
<evidence type="ECO:0000256" key="4">
    <source>
        <dbReference type="ARBA" id="ARBA00022519"/>
    </source>
</evidence>
<feature type="domain" description="Penicillin-binding protein dimerisation" evidence="15">
    <location>
        <begin position="102"/>
        <end position="271"/>
    </location>
</feature>
<dbReference type="Proteomes" id="UP000229916">
    <property type="component" value="Unassembled WGS sequence"/>
</dbReference>
<dbReference type="PANTHER" id="PTHR30627:SF2">
    <property type="entry name" value="PEPTIDOGLYCAN D,D-TRANSPEPTIDASE MRDA"/>
    <property type="match status" value="1"/>
</dbReference>
<keyword evidence="6 13" id="KW-0812">Transmembrane</keyword>
<evidence type="ECO:0000256" key="8">
    <source>
        <dbReference type="ARBA" id="ARBA00022960"/>
    </source>
</evidence>
<evidence type="ECO:0000256" key="9">
    <source>
        <dbReference type="ARBA" id="ARBA00022984"/>
    </source>
</evidence>
<dbReference type="NCBIfam" id="TIGR03423">
    <property type="entry name" value="pbp2_mrdA"/>
    <property type="match status" value="1"/>
</dbReference>
<protein>
    <submittedName>
        <fullName evidence="16">Penicillin-binding protein 2</fullName>
    </submittedName>
</protein>
<dbReference type="PANTHER" id="PTHR30627">
    <property type="entry name" value="PEPTIDOGLYCAN D,D-TRANSPEPTIDASE"/>
    <property type="match status" value="1"/>
</dbReference>
<feature type="transmembrane region" description="Helical" evidence="13">
    <location>
        <begin position="54"/>
        <end position="74"/>
    </location>
</feature>
<evidence type="ECO:0000256" key="12">
    <source>
        <dbReference type="ARBA" id="ARBA00023316"/>
    </source>
</evidence>
<reference evidence="17" key="1">
    <citation type="submission" date="2017-09" db="EMBL/GenBank/DDBJ databases">
        <title>Depth-based differentiation of microbial function through sediment-hosted aquifers and enrichment of novel symbionts in the deep terrestrial subsurface.</title>
        <authorList>
            <person name="Probst A.J."/>
            <person name="Ladd B."/>
            <person name="Jarett J.K."/>
            <person name="Geller-Mcgrath D.E."/>
            <person name="Sieber C.M.K."/>
            <person name="Emerson J.B."/>
            <person name="Anantharaman K."/>
            <person name="Thomas B.C."/>
            <person name="Malmstrom R."/>
            <person name="Stieglmeier M."/>
            <person name="Klingl A."/>
            <person name="Woyke T."/>
            <person name="Ryan C.M."/>
            <person name="Banfield J.F."/>
        </authorList>
    </citation>
    <scope>NUCLEOTIDE SEQUENCE [LARGE SCALE GENOMIC DNA]</scope>
</reference>
<comment type="caution">
    <text evidence="16">The sequence shown here is derived from an EMBL/GenBank/DDBJ whole genome shotgun (WGS) entry which is preliminary data.</text>
</comment>
<dbReference type="Gene3D" id="3.40.710.10">
    <property type="entry name" value="DD-peptidase/beta-lactamase superfamily"/>
    <property type="match status" value="1"/>
</dbReference>
<dbReference type="InterPro" id="IPR001460">
    <property type="entry name" value="PCN-bd_Tpept"/>
</dbReference>
<keyword evidence="3" id="KW-1003">Cell membrane</keyword>
<dbReference type="InterPro" id="IPR017790">
    <property type="entry name" value="Penicillin-binding_protein_2"/>
</dbReference>
<evidence type="ECO:0000259" key="15">
    <source>
        <dbReference type="Pfam" id="PF03717"/>
    </source>
</evidence>
<gene>
    <name evidence="16" type="primary">mrdA</name>
    <name evidence="16" type="ORF">COS81_00385</name>
</gene>
<keyword evidence="12" id="KW-0961">Cell wall biogenesis/degradation</keyword>
<evidence type="ECO:0000256" key="1">
    <source>
        <dbReference type="ARBA" id="ARBA00004167"/>
    </source>
</evidence>
<organism evidence="16 17">
    <name type="scientific">candidate division WWE3 bacterium CG06_land_8_20_14_3_00_42_16</name>
    <dbReference type="NCBI Taxonomy" id="1975083"/>
    <lineage>
        <taxon>Bacteria</taxon>
        <taxon>Katanobacteria</taxon>
    </lineage>
</organism>
<dbReference type="GO" id="GO:0005886">
    <property type="term" value="C:plasma membrane"/>
    <property type="evidence" value="ECO:0007669"/>
    <property type="project" value="UniProtKB-SubCell"/>
</dbReference>
<evidence type="ECO:0000313" key="17">
    <source>
        <dbReference type="Proteomes" id="UP000229916"/>
    </source>
</evidence>
<dbReference type="GO" id="GO:0008658">
    <property type="term" value="F:penicillin binding"/>
    <property type="evidence" value="ECO:0007669"/>
    <property type="project" value="InterPro"/>
</dbReference>
<accession>A0A2M7APM2</accession>
<dbReference type="InterPro" id="IPR005311">
    <property type="entry name" value="PBP_dimer"/>
</dbReference>
<dbReference type="Pfam" id="PF00905">
    <property type="entry name" value="Transpeptidase"/>
    <property type="match status" value="1"/>
</dbReference>
<evidence type="ECO:0000256" key="11">
    <source>
        <dbReference type="ARBA" id="ARBA00023136"/>
    </source>
</evidence>
<evidence type="ECO:0000256" key="2">
    <source>
        <dbReference type="ARBA" id="ARBA00004236"/>
    </source>
</evidence>
<evidence type="ECO:0000256" key="13">
    <source>
        <dbReference type="SAM" id="Phobius"/>
    </source>
</evidence>
<dbReference type="GO" id="GO:0071555">
    <property type="term" value="P:cell wall organization"/>
    <property type="evidence" value="ECO:0007669"/>
    <property type="project" value="UniProtKB-KW"/>
</dbReference>
<keyword evidence="9" id="KW-0573">Peptidoglycan synthesis</keyword>
<dbReference type="SUPFAM" id="SSF56601">
    <property type="entry name" value="beta-lactamase/transpeptidase-like"/>
    <property type="match status" value="1"/>
</dbReference>
<dbReference type="Pfam" id="PF03717">
    <property type="entry name" value="PBP_dimer"/>
    <property type="match status" value="1"/>
</dbReference>
<evidence type="ECO:0000259" key="14">
    <source>
        <dbReference type="Pfam" id="PF00905"/>
    </source>
</evidence>
<dbReference type="InterPro" id="IPR050515">
    <property type="entry name" value="Beta-lactam/transpept"/>
</dbReference>
<proteinExistence type="predicted"/>
<keyword evidence="10 13" id="KW-1133">Transmembrane helix</keyword>
<dbReference type="EMBL" id="PEWD01000006">
    <property type="protein sequence ID" value="PIU69324.1"/>
    <property type="molecule type" value="Genomic_DNA"/>
</dbReference>
<evidence type="ECO:0000256" key="3">
    <source>
        <dbReference type="ARBA" id="ARBA00022475"/>
    </source>
</evidence>
<dbReference type="SUPFAM" id="SSF56519">
    <property type="entry name" value="Penicillin binding protein dimerisation domain"/>
    <property type="match status" value="1"/>
</dbReference>
<comment type="subcellular location">
    <subcellularLocation>
        <location evidence="2">Cell membrane</location>
    </subcellularLocation>
    <subcellularLocation>
        <location evidence="1">Membrane</location>
        <topology evidence="1">Single-pass membrane protein</topology>
    </subcellularLocation>
</comment>
<dbReference type="GO" id="GO:0009252">
    <property type="term" value="P:peptidoglycan biosynthetic process"/>
    <property type="evidence" value="ECO:0007669"/>
    <property type="project" value="UniProtKB-KW"/>
</dbReference>
<keyword evidence="11 13" id="KW-0472">Membrane</keyword>
<dbReference type="InterPro" id="IPR012338">
    <property type="entry name" value="Beta-lactam/transpept-like"/>
</dbReference>
<keyword evidence="5" id="KW-0645">Protease</keyword>
<feature type="domain" description="Penicillin-binding protein transpeptidase" evidence="14">
    <location>
        <begin position="313"/>
        <end position="646"/>
    </location>
</feature>
<dbReference type="AlphaFoldDB" id="A0A2M7APM2"/>
<name>A0A2M7APM2_UNCKA</name>
<keyword evidence="8" id="KW-0133">Cell shape</keyword>
<dbReference type="GO" id="GO:0009002">
    <property type="term" value="F:serine-type D-Ala-D-Ala carboxypeptidase activity"/>
    <property type="evidence" value="ECO:0007669"/>
    <property type="project" value="InterPro"/>
</dbReference>
<evidence type="ECO:0000256" key="7">
    <source>
        <dbReference type="ARBA" id="ARBA00022801"/>
    </source>
</evidence>
<dbReference type="Gene3D" id="3.90.1310.10">
    <property type="entry name" value="Penicillin-binding protein 2a (Domain 2)"/>
    <property type="match status" value="1"/>
</dbReference>
<evidence type="ECO:0000313" key="16">
    <source>
        <dbReference type="EMBL" id="PIU69324.1"/>
    </source>
</evidence>
<sequence>MDRKRTKISPNTLNFSLKTGRKAPIKDYDTNEAQDWQENLFSPMRESRFEETKINIWRLVPFFGILIFSLFLLAGKSWHLQAIEGDKNLILSEGNRIRIKTLPGARGKIYDRFQKILARNGPGLKLVVVASEIEDENRIIQILSPLLGESEQEIRSKIDEAKKENAFSGVAIKTNLPHETQLEILARQKELKGVSIEEDIIREYPEGEVFSAVCGYTGEISSDELAKPEFAAYTSGDFIGRAGIEGSYEDELKGKKGRELIEVDAFGKEEEVLARQDPESGNSLILNLDFALQKKAKEYLDEGIKNYGASGGVVIIEKVQTGEILTSISSPSFDNNLFAKGISQAELAKLLEDPAQPLFNRAISGTYPCGSTIKPMVAAAALEEKIITKDTKILDKGAIQIGAYRFPCWTSSWGLAPHGLLNVEEALSQSCDVFFYTIGGGYENQPGLGVAKLKEYALKFGLMAKTGIDLPAETSGFYPDEEWKLKEKGEPWYLGDTYWISIGQSYVLVTPLQLNNYLNAIANGGKLMRPYLVSAIIDENENPMFNYQPEVIREGFIASENLAIVKEGMRKSVSEGIIYPLRNSKVAAAAKTGTAEYGEKDAKGYYETHAWVSGFAPYDNPEITFTVFLEGGGASNNAAEVAKKIIDWYYTEGQNRGS</sequence>
<dbReference type="InterPro" id="IPR036138">
    <property type="entry name" value="PBP_dimer_sf"/>
</dbReference>
<evidence type="ECO:0000256" key="5">
    <source>
        <dbReference type="ARBA" id="ARBA00022670"/>
    </source>
</evidence>
<dbReference type="GO" id="GO:0071972">
    <property type="term" value="F:peptidoglycan L,D-transpeptidase activity"/>
    <property type="evidence" value="ECO:0007669"/>
    <property type="project" value="TreeGrafter"/>
</dbReference>